<organism evidence="2 3">
    <name type="scientific">Pristionchus mayeri</name>
    <dbReference type="NCBI Taxonomy" id="1317129"/>
    <lineage>
        <taxon>Eukaryota</taxon>
        <taxon>Metazoa</taxon>
        <taxon>Ecdysozoa</taxon>
        <taxon>Nematoda</taxon>
        <taxon>Chromadorea</taxon>
        <taxon>Rhabditida</taxon>
        <taxon>Rhabditina</taxon>
        <taxon>Diplogasteromorpha</taxon>
        <taxon>Diplogasteroidea</taxon>
        <taxon>Neodiplogasteridae</taxon>
        <taxon>Pristionchus</taxon>
    </lineage>
</organism>
<feature type="region of interest" description="Disordered" evidence="1">
    <location>
        <begin position="1"/>
        <end position="39"/>
    </location>
</feature>
<dbReference type="AlphaFoldDB" id="A0AAN4Z5F6"/>
<feature type="non-terminal residue" evidence="2">
    <location>
        <position position="1"/>
    </location>
</feature>
<evidence type="ECO:0000313" key="2">
    <source>
        <dbReference type="EMBL" id="GMR34807.1"/>
    </source>
</evidence>
<accession>A0AAN4Z5F6</accession>
<dbReference type="Proteomes" id="UP001328107">
    <property type="component" value="Unassembled WGS sequence"/>
</dbReference>
<keyword evidence="3" id="KW-1185">Reference proteome</keyword>
<sequence>GLMNLSEVMNTESVEGNDQSDTAIVDSLPRKPSRRKSGPRLQIWNLAMSDDYVERSSMTVHTCPQCG</sequence>
<feature type="non-terminal residue" evidence="2">
    <location>
        <position position="67"/>
    </location>
</feature>
<reference evidence="3" key="1">
    <citation type="submission" date="2022-10" db="EMBL/GenBank/DDBJ databases">
        <title>Genome assembly of Pristionchus species.</title>
        <authorList>
            <person name="Yoshida K."/>
            <person name="Sommer R.J."/>
        </authorList>
    </citation>
    <scope>NUCLEOTIDE SEQUENCE [LARGE SCALE GENOMIC DNA]</scope>
    <source>
        <strain evidence="3">RS5460</strain>
    </source>
</reference>
<evidence type="ECO:0000313" key="3">
    <source>
        <dbReference type="Proteomes" id="UP001328107"/>
    </source>
</evidence>
<name>A0AAN4Z5F6_9BILA</name>
<dbReference type="EMBL" id="BTRK01000002">
    <property type="protein sequence ID" value="GMR34807.1"/>
    <property type="molecule type" value="Genomic_DNA"/>
</dbReference>
<gene>
    <name evidence="2" type="ORF">PMAYCL1PPCAC_05002</name>
</gene>
<protein>
    <submittedName>
        <fullName evidence="2">Uncharacterized protein</fullName>
    </submittedName>
</protein>
<proteinExistence type="predicted"/>
<evidence type="ECO:0000256" key="1">
    <source>
        <dbReference type="SAM" id="MobiDB-lite"/>
    </source>
</evidence>
<comment type="caution">
    <text evidence="2">The sequence shown here is derived from an EMBL/GenBank/DDBJ whole genome shotgun (WGS) entry which is preliminary data.</text>
</comment>
<feature type="compositionally biased region" description="Polar residues" evidence="1">
    <location>
        <begin position="7"/>
        <end position="22"/>
    </location>
</feature>